<feature type="transmembrane region" description="Helical" evidence="5">
    <location>
        <begin position="17"/>
        <end position="36"/>
    </location>
</feature>
<keyword evidence="3 5" id="KW-1133">Transmembrane helix</keyword>
<accession>A0ABX0PDX2</accession>
<dbReference type="GO" id="GO:0016874">
    <property type="term" value="F:ligase activity"/>
    <property type="evidence" value="ECO:0007669"/>
    <property type="project" value="UniProtKB-KW"/>
</dbReference>
<feature type="transmembrane region" description="Helical" evidence="5">
    <location>
        <begin position="103"/>
        <end position="120"/>
    </location>
</feature>
<feature type="transmembrane region" description="Helical" evidence="5">
    <location>
        <begin position="132"/>
        <end position="155"/>
    </location>
</feature>
<organism evidence="7 8">
    <name type="scientific">Telluria antibiotica</name>
    <dbReference type="NCBI Taxonomy" id="2717319"/>
    <lineage>
        <taxon>Bacteria</taxon>
        <taxon>Pseudomonadati</taxon>
        <taxon>Pseudomonadota</taxon>
        <taxon>Betaproteobacteria</taxon>
        <taxon>Burkholderiales</taxon>
        <taxon>Oxalobacteraceae</taxon>
        <taxon>Telluria group</taxon>
        <taxon>Telluria</taxon>
    </lineage>
</organism>
<evidence type="ECO:0000256" key="5">
    <source>
        <dbReference type="SAM" id="Phobius"/>
    </source>
</evidence>
<reference evidence="7 8" key="1">
    <citation type="submission" date="2020-03" db="EMBL/GenBank/DDBJ databases">
        <title>Genome sequence of strain Massilia sp. TW-1.</title>
        <authorList>
            <person name="Chaudhary D.K."/>
        </authorList>
    </citation>
    <scope>NUCLEOTIDE SEQUENCE [LARGE SCALE GENOMIC DNA]</scope>
    <source>
        <strain evidence="7 8">TW-1</strain>
    </source>
</reference>
<dbReference type="PANTHER" id="PTHR37422">
    <property type="entry name" value="TEICHURONIC ACID BIOSYNTHESIS PROTEIN TUAE"/>
    <property type="match status" value="1"/>
</dbReference>
<feature type="transmembrane region" description="Helical" evidence="5">
    <location>
        <begin position="248"/>
        <end position="270"/>
    </location>
</feature>
<feature type="transmembrane region" description="Helical" evidence="5">
    <location>
        <begin position="404"/>
        <end position="421"/>
    </location>
</feature>
<proteinExistence type="predicted"/>
<feature type="transmembrane region" description="Helical" evidence="5">
    <location>
        <begin position="175"/>
        <end position="192"/>
    </location>
</feature>
<feature type="domain" description="O-antigen ligase-related" evidence="6">
    <location>
        <begin position="207"/>
        <end position="349"/>
    </location>
</feature>
<evidence type="ECO:0000256" key="1">
    <source>
        <dbReference type="ARBA" id="ARBA00004141"/>
    </source>
</evidence>
<dbReference type="Proteomes" id="UP000716322">
    <property type="component" value="Unassembled WGS sequence"/>
</dbReference>
<comment type="caution">
    <text evidence="7">The sequence shown here is derived from an EMBL/GenBank/DDBJ whole genome shotgun (WGS) entry which is preliminary data.</text>
</comment>
<protein>
    <submittedName>
        <fullName evidence="7">O-antigen ligase family protein</fullName>
    </submittedName>
</protein>
<dbReference type="InterPro" id="IPR051533">
    <property type="entry name" value="WaaL-like"/>
</dbReference>
<keyword evidence="4 5" id="KW-0472">Membrane</keyword>
<sequence length="485" mass="52196">MTTATATLDNPPGWKRILPAGYLVALIVVVGINFLSRNGHDEQRIHEIALLLATGLVLVLARSAALMEFFCASWGGRALALFFACGAASTTMAYAPGYARVEVALFLLLLAIALAIAEQVQRGGIPLMRMALQALGCAAVLHAVRIVVNYCASFALGTQLEPLDFAPGFSNHRFFNHTQTALLPLLVLLYCLTPRASRLRYLWLALVSLWWLSIFATTGRGTVMGLAAGVIIAVVVLRRSAVPYLKTFALTVAGGIAMYVVFLVIIPVIAGHGSFGAFEFALERSRNDPSSMRFFVWTNALELGRQHPWFGVGPMHFAHDAARFRWAAHPHDWVLQIAAEWGLPALLLLGFALFRGMRALVRSRAGMASIESGNVVLPALLVSGAAVLVDGLVSGLIVMPQSQLAIAMYLGFAIAWVRMSSPAEQPPRAAGGAMRLANVVVLSAALASLVAGTYADIVDVMHDGTPNAAANRGLRWPRLWEQGFF</sequence>
<dbReference type="Pfam" id="PF04932">
    <property type="entry name" value="Wzy_C"/>
    <property type="match status" value="1"/>
</dbReference>
<feature type="transmembrane region" description="Helical" evidence="5">
    <location>
        <begin position="333"/>
        <end position="354"/>
    </location>
</feature>
<evidence type="ECO:0000313" key="8">
    <source>
        <dbReference type="Proteomes" id="UP000716322"/>
    </source>
</evidence>
<dbReference type="EMBL" id="JAAQOM010000011">
    <property type="protein sequence ID" value="NIA55567.1"/>
    <property type="molecule type" value="Genomic_DNA"/>
</dbReference>
<keyword evidence="8" id="KW-1185">Reference proteome</keyword>
<evidence type="ECO:0000256" key="4">
    <source>
        <dbReference type="ARBA" id="ARBA00023136"/>
    </source>
</evidence>
<feature type="transmembrane region" description="Helical" evidence="5">
    <location>
        <begin position="375"/>
        <end position="398"/>
    </location>
</feature>
<keyword evidence="7" id="KW-0436">Ligase</keyword>
<feature type="transmembrane region" description="Helical" evidence="5">
    <location>
        <begin position="433"/>
        <end position="455"/>
    </location>
</feature>
<evidence type="ECO:0000256" key="3">
    <source>
        <dbReference type="ARBA" id="ARBA00022989"/>
    </source>
</evidence>
<evidence type="ECO:0000259" key="6">
    <source>
        <dbReference type="Pfam" id="PF04932"/>
    </source>
</evidence>
<feature type="transmembrane region" description="Helical" evidence="5">
    <location>
        <begin position="78"/>
        <end position="97"/>
    </location>
</feature>
<evidence type="ECO:0000256" key="2">
    <source>
        <dbReference type="ARBA" id="ARBA00022692"/>
    </source>
</evidence>
<evidence type="ECO:0000313" key="7">
    <source>
        <dbReference type="EMBL" id="NIA55567.1"/>
    </source>
</evidence>
<dbReference type="InterPro" id="IPR007016">
    <property type="entry name" value="O-antigen_ligase-rel_domated"/>
</dbReference>
<feature type="transmembrane region" description="Helical" evidence="5">
    <location>
        <begin position="223"/>
        <end position="241"/>
    </location>
</feature>
<keyword evidence="2 5" id="KW-0812">Transmembrane</keyword>
<name>A0ABX0PDX2_9BURK</name>
<dbReference type="RefSeq" id="WP_166860974.1">
    <property type="nucleotide sequence ID" value="NZ_JAAQOM010000011.1"/>
</dbReference>
<dbReference type="PANTHER" id="PTHR37422:SF13">
    <property type="entry name" value="LIPOPOLYSACCHARIDE BIOSYNTHESIS PROTEIN PA4999-RELATED"/>
    <property type="match status" value="1"/>
</dbReference>
<feature type="transmembrane region" description="Helical" evidence="5">
    <location>
        <begin position="199"/>
        <end position="217"/>
    </location>
</feature>
<gene>
    <name evidence="7" type="ORF">HAV22_18185</name>
</gene>
<comment type="subcellular location">
    <subcellularLocation>
        <location evidence="1">Membrane</location>
        <topology evidence="1">Multi-pass membrane protein</topology>
    </subcellularLocation>
</comment>
<feature type="transmembrane region" description="Helical" evidence="5">
    <location>
        <begin position="48"/>
        <end position="71"/>
    </location>
</feature>